<dbReference type="Gene3D" id="3.30.70.330">
    <property type="match status" value="1"/>
</dbReference>
<feature type="compositionally biased region" description="Pro residues" evidence="4">
    <location>
        <begin position="217"/>
        <end position="230"/>
    </location>
</feature>
<dbReference type="InterPro" id="IPR000504">
    <property type="entry name" value="RRM_dom"/>
</dbReference>
<sequence length="263" mass="26745">MVVSAKPFEMPRNTTDPVNTGAGGPRCNKIFVGGLSGDTTDAMFREYFAQYGSIVESQIMQDHQTKRSRGFGFVTYDDPDAVDAVFVNGSMQEVNGKVVELKRAVPKNQITPPSRLRYEAAQQQRQHGAGGPPQGGAGGFPGAPARYGDFHGGMAGPNSQAPPGGMPPFDPYGYAAARASGWSGGAGWGWGAMNAAGGTPPFGYGVSPPGGGGPYVGGPPLPGAPPPTGPAPGYGGVPPPQSGYGGGWNGGMPYAGAPPYGGW</sequence>
<evidence type="ECO:0000256" key="4">
    <source>
        <dbReference type="SAM" id="MobiDB-lite"/>
    </source>
</evidence>
<feature type="compositionally biased region" description="Gly residues" evidence="4">
    <location>
        <begin position="128"/>
        <end position="141"/>
    </location>
</feature>
<dbReference type="SMART" id="SM00360">
    <property type="entry name" value="RRM"/>
    <property type="match status" value="1"/>
</dbReference>
<evidence type="ECO:0000313" key="7">
    <source>
        <dbReference type="Proteomes" id="UP000660262"/>
    </source>
</evidence>
<dbReference type="AlphaFoldDB" id="A0A830HGA4"/>
<dbReference type="PROSITE" id="PS50102">
    <property type="entry name" value="RRM"/>
    <property type="match status" value="1"/>
</dbReference>
<evidence type="ECO:0000256" key="1">
    <source>
        <dbReference type="ARBA" id="ARBA00022737"/>
    </source>
</evidence>
<feature type="region of interest" description="Disordered" evidence="4">
    <location>
        <begin position="215"/>
        <end position="238"/>
    </location>
</feature>
<accession>A0A830HGA4</accession>
<keyword evidence="7" id="KW-1185">Reference proteome</keyword>
<dbReference type="PANTHER" id="PTHR48032:SF6">
    <property type="entry name" value="RNA-BINDING (RRM_RBD_RNP MOTIFS) FAMILY PROTEIN"/>
    <property type="match status" value="1"/>
</dbReference>
<proteinExistence type="predicted"/>
<dbReference type="GO" id="GO:0003729">
    <property type="term" value="F:mRNA binding"/>
    <property type="evidence" value="ECO:0007669"/>
    <property type="project" value="TreeGrafter"/>
</dbReference>
<feature type="domain" description="RRM" evidence="5">
    <location>
        <begin position="28"/>
        <end position="106"/>
    </location>
</feature>
<dbReference type="Proteomes" id="UP000660262">
    <property type="component" value="Unassembled WGS sequence"/>
</dbReference>
<feature type="region of interest" description="Disordered" evidence="4">
    <location>
        <begin position="1"/>
        <end position="21"/>
    </location>
</feature>
<gene>
    <name evidence="6" type="ORF">PPROV_000458500</name>
</gene>
<dbReference type="EMBL" id="BNJQ01000011">
    <property type="protein sequence ID" value="GHP05838.1"/>
    <property type="molecule type" value="Genomic_DNA"/>
</dbReference>
<evidence type="ECO:0000259" key="5">
    <source>
        <dbReference type="PROSITE" id="PS50102"/>
    </source>
</evidence>
<dbReference type="InterPro" id="IPR035979">
    <property type="entry name" value="RBD_domain_sf"/>
</dbReference>
<keyword evidence="2 3" id="KW-0694">RNA-binding</keyword>
<name>A0A830HGA4_9CHLO</name>
<dbReference type="GO" id="GO:0006417">
    <property type="term" value="P:regulation of translation"/>
    <property type="evidence" value="ECO:0007669"/>
    <property type="project" value="TreeGrafter"/>
</dbReference>
<dbReference type="PANTHER" id="PTHR48032">
    <property type="entry name" value="RNA-BINDING PROTEIN MUSASHI HOMOLOG RBP6"/>
    <property type="match status" value="1"/>
</dbReference>
<evidence type="ECO:0000313" key="6">
    <source>
        <dbReference type="EMBL" id="GHP05838.1"/>
    </source>
</evidence>
<dbReference type="SUPFAM" id="SSF54928">
    <property type="entry name" value="RNA-binding domain, RBD"/>
    <property type="match status" value="1"/>
</dbReference>
<protein>
    <recommendedName>
        <fullName evidence="5">RRM domain-containing protein</fullName>
    </recommendedName>
</protein>
<dbReference type="OrthoDB" id="1875751at2759"/>
<dbReference type="Pfam" id="PF00076">
    <property type="entry name" value="RRM_1"/>
    <property type="match status" value="1"/>
</dbReference>
<evidence type="ECO:0000256" key="3">
    <source>
        <dbReference type="PROSITE-ProRule" id="PRU00176"/>
    </source>
</evidence>
<evidence type="ECO:0000256" key="2">
    <source>
        <dbReference type="ARBA" id="ARBA00022884"/>
    </source>
</evidence>
<comment type="caution">
    <text evidence="6">The sequence shown here is derived from an EMBL/GenBank/DDBJ whole genome shotgun (WGS) entry which is preliminary data.</text>
</comment>
<reference evidence="6" key="1">
    <citation type="submission" date="2020-10" db="EMBL/GenBank/DDBJ databases">
        <title>Unveiling of a novel bifunctional photoreceptor, Dualchrome1, isolated from a cosmopolitan green alga.</title>
        <authorList>
            <person name="Suzuki S."/>
            <person name="Kawachi M."/>
        </authorList>
    </citation>
    <scope>NUCLEOTIDE SEQUENCE</scope>
    <source>
        <strain evidence="6">NIES 2893</strain>
    </source>
</reference>
<dbReference type="InterPro" id="IPR012677">
    <property type="entry name" value="Nucleotide-bd_a/b_plait_sf"/>
</dbReference>
<feature type="region of interest" description="Disordered" evidence="4">
    <location>
        <begin position="105"/>
        <end position="164"/>
    </location>
</feature>
<keyword evidence="1" id="KW-0677">Repeat</keyword>
<organism evidence="6 7">
    <name type="scientific">Pycnococcus provasolii</name>
    <dbReference type="NCBI Taxonomy" id="41880"/>
    <lineage>
        <taxon>Eukaryota</taxon>
        <taxon>Viridiplantae</taxon>
        <taxon>Chlorophyta</taxon>
        <taxon>Pseudoscourfieldiophyceae</taxon>
        <taxon>Pseudoscourfieldiales</taxon>
        <taxon>Pycnococcaceae</taxon>
        <taxon>Pycnococcus</taxon>
    </lineage>
</organism>